<name>A0A4U0N6W6_9ACTN</name>
<keyword evidence="3" id="KW-1185">Reference proteome</keyword>
<dbReference type="AlphaFoldDB" id="A0A4U0N6W6"/>
<evidence type="ECO:0000313" key="3">
    <source>
        <dbReference type="Proteomes" id="UP000308697"/>
    </source>
</evidence>
<feature type="compositionally biased region" description="Low complexity" evidence="1">
    <location>
        <begin position="65"/>
        <end position="85"/>
    </location>
</feature>
<organism evidence="2 3">
    <name type="scientific">Streptomyces piniterrae</name>
    <dbReference type="NCBI Taxonomy" id="2571125"/>
    <lineage>
        <taxon>Bacteria</taxon>
        <taxon>Bacillati</taxon>
        <taxon>Actinomycetota</taxon>
        <taxon>Actinomycetes</taxon>
        <taxon>Kitasatosporales</taxon>
        <taxon>Streptomycetaceae</taxon>
        <taxon>Streptomyces</taxon>
    </lineage>
</organism>
<sequence length="143" mass="14288">MPFGARARPHPCPETTRRSRPLIALLLLIGGLLLCSIACSAGVDAGLDGHTRTAGPPPLSAERYGPVAAATAPHGAHPGPHCASGTDAAAPQSRSAGQAAAPADLGVAATAAAVRPAVRGASPQRRPAPDGRSTLTALCRCRR</sequence>
<accession>A0A4U0N6W6</accession>
<comment type="caution">
    <text evidence="2">The sequence shown here is derived from an EMBL/GenBank/DDBJ whole genome shotgun (WGS) entry which is preliminary data.</text>
</comment>
<dbReference type="RefSeq" id="WP_136742378.1">
    <property type="nucleotide sequence ID" value="NZ_SUMB01000009.1"/>
</dbReference>
<dbReference type="Proteomes" id="UP000308697">
    <property type="component" value="Unassembled WGS sequence"/>
</dbReference>
<dbReference type="EMBL" id="SUMB01000009">
    <property type="protein sequence ID" value="TJZ49539.1"/>
    <property type="molecule type" value="Genomic_DNA"/>
</dbReference>
<protein>
    <submittedName>
        <fullName evidence="2">Uncharacterized protein</fullName>
    </submittedName>
</protein>
<gene>
    <name evidence="2" type="ORF">FCH28_24895</name>
</gene>
<feature type="region of interest" description="Disordered" evidence="1">
    <location>
        <begin position="116"/>
        <end position="136"/>
    </location>
</feature>
<feature type="region of interest" description="Disordered" evidence="1">
    <location>
        <begin position="46"/>
        <end position="102"/>
    </location>
</feature>
<reference evidence="2 3" key="1">
    <citation type="submission" date="2019-04" db="EMBL/GenBank/DDBJ databases">
        <title>Streptomyces piniterrae sp. nov., a heliquinomycin-producing actinomycete isolated from rhizosphere soil of Pinus yunnanensis.</title>
        <authorList>
            <person name="Zhuang X."/>
            <person name="Zhao J."/>
        </authorList>
    </citation>
    <scope>NUCLEOTIDE SEQUENCE [LARGE SCALE GENOMIC DNA]</scope>
    <source>
        <strain evidence="3">jys28</strain>
    </source>
</reference>
<proteinExistence type="predicted"/>
<evidence type="ECO:0000256" key="1">
    <source>
        <dbReference type="SAM" id="MobiDB-lite"/>
    </source>
</evidence>
<evidence type="ECO:0000313" key="2">
    <source>
        <dbReference type="EMBL" id="TJZ49539.1"/>
    </source>
</evidence>